<feature type="signal peptide" evidence="2">
    <location>
        <begin position="1"/>
        <end position="23"/>
    </location>
</feature>
<feature type="compositionally biased region" description="Polar residues" evidence="1">
    <location>
        <begin position="171"/>
        <end position="181"/>
    </location>
</feature>
<reference evidence="3" key="1">
    <citation type="journal article" date="2023" name="IMA Fungus">
        <title>Comparative genomic study of the Penicillium genus elucidates a diverse pangenome and 15 lateral gene transfer events.</title>
        <authorList>
            <person name="Petersen C."/>
            <person name="Sorensen T."/>
            <person name="Nielsen M.R."/>
            <person name="Sondergaard T.E."/>
            <person name="Sorensen J.L."/>
            <person name="Fitzpatrick D.A."/>
            <person name="Frisvad J.C."/>
            <person name="Nielsen K.L."/>
        </authorList>
    </citation>
    <scope>NUCLEOTIDE SEQUENCE</scope>
    <source>
        <strain evidence="3">IBT 17514</strain>
    </source>
</reference>
<feature type="chain" id="PRO_5042162510" evidence="2">
    <location>
        <begin position="24"/>
        <end position="480"/>
    </location>
</feature>
<organism evidence="3 4">
    <name type="scientific">Penicillium malachiteum</name>
    <dbReference type="NCBI Taxonomy" id="1324776"/>
    <lineage>
        <taxon>Eukaryota</taxon>
        <taxon>Fungi</taxon>
        <taxon>Dikarya</taxon>
        <taxon>Ascomycota</taxon>
        <taxon>Pezizomycotina</taxon>
        <taxon>Eurotiomycetes</taxon>
        <taxon>Eurotiomycetidae</taxon>
        <taxon>Eurotiales</taxon>
        <taxon>Aspergillaceae</taxon>
        <taxon>Penicillium</taxon>
    </lineage>
</organism>
<dbReference type="EMBL" id="JAQJAN010000005">
    <property type="protein sequence ID" value="KAJ5728148.1"/>
    <property type="molecule type" value="Genomic_DNA"/>
</dbReference>
<dbReference type="PANTHER" id="PTHR35204:SF1">
    <property type="entry name" value="ENTEROTOXIN"/>
    <property type="match status" value="1"/>
</dbReference>
<evidence type="ECO:0000313" key="4">
    <source>
        <dbReference type="Proteomes" id="UP001215712"/>
    </source>
</evidence>
<feature type="compositionally biased region" description="Gly residues" evidence="1">
    <location>
        <begin position="257"/>
        <end position="267"/>
    </location>
</feature>
<proteinExistence type="predicted"/>
<accession>A0AAD6HNN0</accession>
<sequence>MLFNQKWVGALSLLTSLSAPALADVAEFEELPNANHIFNAIQSTLRHWGSGINSNGMSFFLASVSEGTQFYHGTGAKDPVQGIQWLAFKPEHSLGFAHRAGSRSFAKREASVESSEQQPLGDTEEAIELNAGGYLHTYAAARDLRLLYIDGMSGGPGGGAESQDRILYNDTISSDRGSGSPNIGGPPQESQRAAEACRMAKEDWGGRIDGVVRTEGDFEIIICEFERSLDLVYITQTKPQESSGGPGRHGRGKGGKGGKGGNGAHGPPGGPRPIGDLKSFTARFDESLGQKVRLDFDHFVTAYSYGLDLFPDNASRPELGHIPIEKLHPIRQDVTNLLKTWDPSLNAFNWQAIADMFVYQYSDVLKTFAAGDFSSSKDLRDQIEKLLEPFIDYRDFEASDVIINRCATEWIPTSAPSNSLGGRAVRSISQRVCSTLTSAMMNKDQDLETAVASFKDLISYLRWTTWYVSDSNNAVFTLDV</sequence>
<feature type="region of interest" description="Disordered" evidence="1">
    <location>
        <begin position="171"/>
        <end position="196"/>
    </location>
</feature>
<reference evidence="3" key="2">
    <citation type="submission" date="2023-01" db="EMBL/GenBank/DDBJ databases">
        <authorList>
            <person name="Petersen C."/>
        </authorList>
    </citation>
    <scope>NUCLEOTIDE SEQUENCE</scope>
    <source>
        <strain evidence="3">IBT 17514</strain>
    </source>
</reference>
<protein>
    <submittedName>
        <fullName evidence="3">Uncharacterized protein</fullName>
    </submittedName>
</protein>
<dbReference type="Proteomes" id="UP001215712">
    <property type="component" value="Unassembled WGS sequence"/>
</dbReference>
<comment type="caution">
    <text evidence="3">The sequence shown here is derived from an EMBL/GenBank/DDBJ whole genome shotgun (WGS) entry which is preliminary data.</text>
</comment>
<dbReference type="InterPro" id="IPR038921">
    <property type="entry name" value="YOR389W-like"/>
</dbReference>
<evidence type="ECO:0000313" key="3">
    <source>
        <dbReference type="EMBL" id="KAJ5728148.1"/>
    </source>
</evidence>
<evidence type="ECO:0000256" key="2">
    <source>
        <dbReference type="SAM" id="SignalP"/>
    </source>
</evidence>
<feature type="region of interest" description="Disordered" evidence="1">
    <location>
        <begin position="237"/>
        <end position="275"/>
    </location>
</feature>
<evidence type="ECO:0000256" key="1">
    <source>
        <dbReference type="SAM" id="MobiDB-lite"/>
    </source>
</evidence>
<name>A0AAD6HNN0_9EURO</name>
<keyword evidence="2" id="KW-0732">Signal</keyword>
<dbReference type="AlphaFoldDB" id="A0AAD6HNN0"/>
<dbReference type="PANTHER" id="PTHR35204">
    <property type="entry name" value="YALI0A21131P"/>
    <property type="match status" value="1"/>
</dbReference>
<keyword evidence="4" id="KW-1185">Reference proteome</keyword>
<gene>
    <name evidence="3" type="ORF">N7493_004478</name>
</gene>